<keyword evidence="3" id="KW-0378">Hydrolase</keyword>
<keyword evidence="5" id="KW-0472">Membrane</keyword>
<dbReference type="AlphaFoldDB" id="A0A246EEP5"/>
<dbReference type="PANTHER" id="PTHR10465:SF0">
    <property type="entry name" value="SARCALUMENIN"/>
    <property type="match status" value="1"/>
</dbReference>
<comment type="subcellular location">
    <subcellularLocation>
        <location evidence="1">Membrane</location>
    </subcellularLocation>
</comment>
<name>A0A246EEP5_FUSNP</name>
<keyword evidence="4" id="KW-0342">GTP-binding</keyword>
<evidence type="ECO:0000256" key="5">
    <source>
        <dbReference type="ARBA" id="ARBA00023136"/>
    </source>
</evidence>
<feature type="domain" description="Dynamin N-terminal" evidence="6">
    <location>
        <begin position="175"/>
        <end position="332"/>
    </location>
</feature>
<sequence>MENLRSYSTYYYSEKHPLKEAKYQFKKIYLSLLNYVGLLHFKKEIVKYKLEVFKKYLDFNDEIEELDVDEKTLKKLFKKVLKNYFKLSNFKFYTYKYIFIFDCYILFGESDKKAIQLLIKELEKIVPPLYCYEISEVYKNLYENFTLDSKFFISEEMLNKFYDIKKYNESKESNIVFTATMSTGKSTLINAIIGKNLAPSMSIACTANIANFINSPVKENFINYFDKNGIKLFLDSDETKKLIGNSNYCYINTYFNSVLSKKKVNIIDTPGVNYSEDKSHSEITRNELRNRDIDILVYVTSILTWGTNDEYEHLKFIKENVKYKKMVVVINKIDEIKTKDSTVEENILNATKYLLKWNFKDLIICPLSAYIGDVLKRKILNKKLSEMENIFFPLYVKKFANEKEIELSKFYKINLEDKKTSELMKAYINSGLPMFEQILYNFI</sequence>
<keyword evidence="2" id="KW-0547">Nucleotide-binding</keyword>
<dbReference type="GO" id="GO:0016020">
    <property type="term" value="C:membrane"/>
    <property type="evidence" value="ECO:0007669"/>
    <property type="project" value="UniProtKB-SubCell"/>
</dbReference>
<evidence type="ECO:0000256" key="4">
    <source>
        <dbReference type="ARBA" id="ARBA00023134"/>
    </source>
</evidence>
<evidence type="ECO:0000313" key="8">
    <source>
        <dbReference type="Proteomes" id="UP000197470"/>
    </source>
</evidence>
<dbReference type="InterPro" id="IPR027417">
    <property type="entry name" value="P-loop_NTPase"/>
</dbReference>
<protein>
    <recommendedName>
        <fullName evidence="6">Dynamin N-terminal domain-containing protein</fullName>
    </recommendedName>
</protein>
<dbReference type="GO" id="GO:0005525">
    <property type="term" value="F:GTP binding"/>
    <property type="evidence" value="ECO:0007669"/>
    <property type="project" value="UniProtKB-KW"/>
</dbReference>
<evidence type="ECO:0000256" key="1">
    <source>
        <dbReference type="ARBA" id="ARBA00004370"/>
    </source>
</evidence>
<dbReference type="Gene3D" id="3.40.50.300">
    <property type="entry name" value="P-loop containing nucleotide triphosphate hydrolases"/>
    <property type="match status" value="1"/>
</dbReference>
<proteinExistence type="predicted"/>
<dbReference type="RefSeq" id="WP_088388125.1">
    <property type="nucleotide sequence ID" value="NZ_NHRT01000001.1"/>
</dbReference>
<accession>A0A246EEP5</accession>
<dbReference type="SUPFAM" id="SSF52540">
    <property type="entry name" value="P-loop containing nucleoside triphosphate hydrolases"/>
    <property type="match status" value="1"/>
</dbReference>
<dbReference type="InterPro" id="IPR045063">
    <property type="entry name" value="Dynamin_N"/>
</dbReference>
<comment type="caution">
    <text evidence="7">The sequence shown here is derived from an EMBL/GenBank/DDBJ whole genome shotgun (WGS) entry which is preliminary data.</text>
</comment>
<dbReference type="GO" id="GO:0008053">
    <property type="term" value="P:mitochondrial fusion"/>
    <property type="evidence" value="ECO:0007669"/>
    <property type="project" value="TreeGrafter"/>
</dbReference>
<dbReference type="GO" id="GO:0003924">
    <property type="term" value="F:GTPase activity"/>
    <property type="evidence" value="ECO:0007669"/>
    <property type="project" value="InterPro"/>
</dbReference>
<evidence type="ECO:0000256" key="3">
    <source>
        <dbReference type="ARBA" id="ARBA00022801"/>
    </source>
</evidence>
<evidence type="ECO:0000256" key="2">
    <source>
        <dbReference type="ARBA" id="ARBA00022741"/>
    </source>
</evidence>
<gene>
    <name evidence="7" type="ORF">CA839_03605</name>
</gene>
<reference evidence="7 8" key="1">
    <citation type="submission" date="2017-05" db="EMBL/GenBank/DDBJ databases">
        <title>Genome sequencing of Fusobacterium nucleatum subsp. polymorphum KCOM 1001 (=ChDC F119).</title>
        <authorList>
            <person name="Kook J.-K."/>
            <person name="Park S.-N."/>
            <person name="Lim Y.K."/>
            <person name="Roh H."/>
        </authorList>
    </citation>
    <scope>NUCLEOTIDE SEQUENCE [LARGE SCALE GENOMIC DNA]</scope>
    <source>
        <strain evidence="7 8">KCOM 1001</strain>
    </source>
</reference>
<evidence type="ECO:0000259" key="6">
    <source>
        <dbReference type="Pfam" id="PF00350"/>
    </source>
</evidence>
<dbReference type="Pfam" id="PF00350">
    <property type="entry name" value="Dynamin_N"/>
    <property type="match status" value="1"/>
</dbReference>
<organism evidence="7 8">
    <name type="scientific">Fusobacterium nucleatum subsp. polymorphum</name>
    <name type="common">Fusobacterium polymorphum</name>
    <dbReference type="NCBI Taxonomy" id="76857"/>
    <lineage>
        <taxon>Bacteria</taxon>
        <taxon>Fusobacteriati</taxon>
        <taxon>Fusobacteriota</taxon>
        <taxon>Fusobacteriia</taxon>
        <taxon>Fusobacteriales</taxon>
        <taxon>Fusobacteriaceae</taxon>
        <taxon>Fusobacterium</taxon>
    </lineage>
</organism>
<evidence type="ECO:0000313" key="7">
    <source>
        <dbReference type="EMBL" id="OWP25094.1"/>
    </source>
</evidence>
<dbReference type="EMBL" id="NHRT01000001">
    <property type="protein sequence ID" value="OWP25094.1"/>
    <property type="molecule type" value="Genomic_DNA"/>
</dbReference>
<dbReference type="PANTHER" id="PTHR10465">
    <property type="entry name" value="TRANSMEMBRANE GTPASE FZO1"/>
    <property type="match status" value="1"/>
</dbReference>
<dbReference type="Proteomes" id="UP000197470">
    <property type="component" value="Unassembled WGS sequence"/>
</dbReference>
<dbReference type="InterPro" id="IPR027094">
    <property type="entry name" value="Mitofusin_fam"/>
</dbReference>